<protein>
    <submittedName>
        <fullName evidence="1">Uncharacterized protein</fullName>
    </submittedName>
</protein>
<dbReference type="EMBL" id="GL732538">
    <property type="protein sequence ID" value="EFX83142.1"/>
    <property type="molecule type" value="Genomic_DNA"/>
</dbReference>
<dbReference type="InParanoid" id="E9GBJ1"/>
<dbReference type="KEGG" id="dpx:DAPPUDRAFT_240432"/>
<evidence type="ECO:0000313" key="1">
    <source>
        <dbReference type="EMBL" id="EFX83142.1"/>
    </source>
</evidence>
<dbReference type="AlphaFoldDB" id="E9GBJ1"/>
<reference evidence="1 2" key="1">
    <citation type="journal article" date="2011" name="Science">
        <title>The ecoresponsive genome of Daphnia pulex.</title>
        <authorList>
            <person name="Colbourne J.K."/>
            <person name="Pfrender M.E."/>
            <person name="Gilbert D."/>
            <person name="Thomas W.K."/>
            <person name="Tucker A."/>
            <person name="Oakley T.H."/>
            <person name="Tokishita S."/>
            <person name="Aerts A."/>
            <person name="Arnold G.J."/>
            <person name="Basu M.K."/>
            <person name="Bauer D.J."/>
            <person name="Caceres C.E."/>
            <person name="Carmel L."/>
            <person name="Casola C."/>
            <person name="Choi J.H."/>
            <person name="Detter J.C."/>
            <person name="Dong Q."/>
            <person name="Dusheyko S."/>
            <person name="Eads B.D."/>
            <person name="Frohlich T."/>
            <person name="Geiler-Samerotte K.A."/>
            <person name="Gerlach D."/>
            <person name="Hatcher P."/>
            <person name="Jogdeo S."/>
            <person name="Krijgsveld J."/>
            <person name="Kriventseva E.V."/>
            <person name="Kultz D."/>
            <person name="Laforsch C."/>
            <person name="Lindquist E."/>
            <person name="Lopez J."/>
            <person name="Manak J.R."/>
            <person name="Muller J."/>
            <person name="Pangilinan J."/>
            <person name="Patwardhan R.P."/>
            <person name="Pitluck S."/>
            <person name="Pritham E.J."/>
            <person name="Rechtsteiner A."/>
            <person name="Rho M."/>
            <person name="Rogozin I.B."/>
            <person name="Sakarya O."/>
            <person name="Salamov A."/>
            <person name="Schaack S."/>
            <person name="Shapiro H."/>
            <person name="Shiga Y."/>
            <person name="Skalitzky C."/>
            <person name="Smith Z."/>
            <person name="Souvorov A."/>
            <person name="Sung W."/>
            <person name="Tang Z."/>
            <person name="Tsuchiya D."/>
            <person name="Tu H."/>
            <person name="Vos H."/>
            <person name="Wang M."/>
            <person name="Wolf Y.I."/>
            <person name="Yamagata H."/>
            <person name="Yamada T."/>
            <person name="Ye Y."/>
            <person name="Shaw J.R."/>
            <person name="Andrews J."/>
            <person name="Crease T.J."/>
            <person name="Tang H."/>
            <person name="Lucas S.M."/>
            <person name="Robertson H.M."/>
            <person name="Bork P."/>
            <person name="Koonin E.V."/>
            <person name="Zdobnov E.M."/>
            <person name="Grigoriev I.V."/>
            <person name="Lynch M."/>
            <person name="Boore J.L."/>
        </authorList>
    </citation>
    <scope>NUCLEOTIDE SEQUENCE [LARGE SCALE GENOMIC DNA]</scope>
</reference>
<accession>E9GBJ1</accession>
<organism evidence="1 2">
    <name type="scientific">Daphnia pulex</name>
    <name type="common">Water flea</name>
    <dbReference type="NCBI Taxonomy" id="6669"/>
    <lineage>
        <taxon>Eukaryota</taxon>
        <taxon>Metazoa</taxon>
        <taxon>Ecdysozoa</taxon>
        <taxon>Arthropoda</taxon>
        <taxon>Crustacea</taxon>
        <taxon>Branchiopoda</taxon>
        <taxon>Diplostraca</taxon>
        <taxon>Cladocera</taxon>
        <taxon>Anomopoda</taxon>
        <taxon>Daphniidae</taxon>
        <taxon>Daphnia</taxon>
    </lineage>
</organism>
<dbReference type="Proteomes" id="UP000000305">
    <property type="component" value="Unassembled WGS sequence"/>
</dbReference>
<name>E9GBJ1_DAPPU</name>
<keyword evidence="2" id="KW-1185">Reference proteome</keyword>
<gene>
    <name evidence="1" type="ORF">DAPPUDRAFT_240432</name>
</gene>
<dbReference type="HOGENOM" id="CLU_2760365_0_0_1"/>
<evidence type="ECO:0000313" key="2">
    <source>
        <dbReference type="Proteomes" id="UP000000305"/>
    </source>
</evidence>
<proteinExistence type="predicted"/>
<sequence length="70" mass="7759">MAPLVSYTGDRRLAVLQVLPSRAGSGADVAYKDERTMLITWRWFALAASRSEDMGTKRACSNLMVCRLPP</sequence>